<evidence type="ECO:0000313" key="11">
    <source>
        <dbReference type="Proteomes" id="UP000319160"/>
    </source>
</evidence>
<dbReference type="PANTHER" id="PTHR47357">
    <property type="entry name" value="COP1-INTERACTIVE PROTEIN 1"/>
    <property type="match status" value="1"/>
</dbReference>
<sequence length="1248" mass="143086">MDTPRSNLGDATYLGRPPPDFDMTQEPSFHSPSKDNNLVQQLRNGRAANLRTPRGSRAPFGDRRNLPAGIGGSEFTPMLKSATRNSARRRGKENTNGLTTPALGKIDEDMDMTNVPVESSLYGPSRNLSYVATTPMPEVDASSTASTPLVQPTRRGGDKGPLQDGNQLSLREQENVIDKIEKENFGLKLKIHFLEEALRKTGPGFSEAALKENTELKVDKVTMQRELSKYKKHLASAEKDLETYQQQILDVQEKAKKKYADQSQKAENDALRHRLEEREAEISQLQQQLQQQSQDDDVVEQLRNEVADLEADLRTKDREVNEGEEELDELRTKLEELENSSHRELEEKEAEIGRLQRQLQQQSGEDGELNDLRDKTAQLEADLLAKDHEINESEEEMDELRRKLEDLENSSRRRLKDKEAEVHSLQQRLQQASRGDNEVEQLHKEIAVLEADLRAKDHEANEHAKEVGGLRTTIETLQQQLRRQAQGNDIVEELRGELADLEADLRAKDHEANEHKKEIVGLKTSLENLQRQLQRQTQGNNLVEELRSEIADLEADIREKDHEINEREDDASEARQMIQKLESNIQNLERQTTQKDRELKAQAEQFLQQREAWEHERGALSSKLETVQNNLATCTDEKMLLQLRHDALGAEKASLQRDITRLQKQIAQLEDHNEKGRAEKRDLEAQRDRLEDRATGLQRTVDRLRDAEGALSGKETQLQAALNSEAERHKNEETALSRQIDDLRHELDTKQSTLLSLRNEVSSLQNDLRQSQADRQAQSEKVEALEDKVEALQTMLDEESGDANQQLKQVDELRHELETKQATLLSLRNEISGLRDDLSRSEVDREAQSEKIEALEDEVEVLQATLDEESEDASQRLKQADELNQDLRRQLREQAQRTDRLGQLEGADKVAEALRQQLEQTKQDLQEAEQECEDADRVAEMLRQQLEETKQSLHDAEQECQELKEKLDGASRQESRGITQANQATEDLKRQLLRAQKESKKAELSCENLRIQLDAAREELDYANPLCKELRQKLDRARRERAEYQAAAEKLQYDCDRLKKGAQEALAWIQAKNAEKPSSVAPGPIKQAAMATFRYGDVVMDVVDQKDHEAVIRAADSAQRRHKKEIRGMDLYIMWMQARWERESKLRNDGASAKRFLQLQLEIADACNKAQLRRINGILQNLGLKSSAELIVERRKDRKPLNKLKVFITLIRAVARMRVDARKWGEHEKTRLRLSAALEEQKQQQVLC</sequence>
<proteinExistence type="predicted"/>
<feature type="region of interest" description="Disordered" evidence="7">
    <location>
        <begin position="1"/>
        <end position="104"/>
    </location>
</feature>
<dbReference type="InterPro" id="IPR019528">
    <property type="entry name" value="PACT_domain"/>
</dbReference>
<dbReference type="Gene3D" id="1.10.287.1490">
    <property type="match status" value="3"/>
</dbReference>
<keyword evidence="11" id="KW-1185">Reference proteome</keyword>
<keyword evidence="2" id="KW-0963">Cytoplasm</keyword>
<comment type="caution">
    <text evidence="10">The sequence shown here is derived from an EMBL/GenBank/DDBJ whole genome shotgun (WGS) entry which is preliminary data.</text>
</comment>
<evidence type="ECO:0000256" key="3">
    <source>
        <dbReference type="ARBA" id="ARBA00022553"/>
    </source>
</evidence>
<dbReference type="GO" id="GO:0005815">
    <property type="term" value="C:microtubule organizing center"/>
    <property type="evidence" value="ECO:0007669"/>
    <property type="project" value="UniProtKB-SubCell"/>
</dbReference>
<feature type="domain" description="Centrosomin N-terminal motif 1" evidence="8">
    <location>
        <begin position="169"/>
        <end position="242"/>
    </location>
</feature>
<name>A0A553HRE2_9PEZI</name>
<keyword evidence="4 6" id="KW-0175">Coiled coil</keyword>
<dbReference type="Proteomes" id="UP000319160">
    <property type="component" value="Unassembled WGS sequence"/>
</dbReference>
<reference evidence="11" key="1">
    <citation type="submission" date="2019-06" db="EMBL/GenBank/DDBJ databases">
        <title>Draft genome sequence of the griseofulvin-producing fungus Xylaria cubensis strain G536.</title>
        <authorList>
            <person name="Mead M.E."/>
            <person name="Raja H.A."/>
            <person name="Steenwyk J.L."/>
            <person name="Knowles S.L."/>
            <person name="Oberlies N.H."/>
            <person name="Rokas A."/>
        </authorList>
    </citation>
    <scope>NUCLEOTIDE SEQUENCE [LARGE SCALE GENOMIC DNA]</scope>
    <source>
        <strain evidence="11">G536</strain>
    </source>
</reference>
<evidence type="ECO:0000256" key="1">
    <source>
        <dbReference type="ARBA" id="ARBA00004267"/>
    </source>
</evidence>
<evidence type="ECO:0000256" key="4">
    <source>
        <dbReference type="ARBA" id="ARBA00023054"/>
    </source>
</evidence>
<evidence type="ECO:0000259" key="9">
    <source>
        <dbReference type="Pfam" id="PF10495"/>
    </source>
</evidence>
<dbReference type="InterPro" id="IPR012943">
    <property type="entry name" value="Cnn_1N"/>
</dbReference>
<dbReference type="GO" id="GO:0005200">
    <property type="term" value="F:structural constituent of cytoskeleton"/>
    <property type="evidence" value="ECO:0007669"/>
    <property type="project" value="TreeGrafter"/>
</dbReference>
<evidence type="ECO:0000256" key="2">
    <source>
        <dbReference type="ARBA" id="ARBA00022490"/>
    </source>
</evidence>
<dbReference type="AlphaFoldDB" id="A0A553HRE2"/>
<gene>
    <name evidence="10" type="ORF">FHL15_008500</name>
</gene>
<feature type="compositionally biased region" description="Polar residues" evidence="7">
    <location>
        <begin position="25"/>
        <end position="43"/>
    </location>
</feature>
<dbReference type="EMBL" id="VFLP01000054">
    <property type="protein sequence ID" value="TRX90527.1"/>
    <property type="molecule type" value="Genomic_DNA"/>
</dbReference>
<feature type="compositionally biased region" description="Polar residues" evidence="7">
    <location>
        <begin position="141"/>
        <end position="150"/>
    </location>
</feature>
<dbReference type="STRING" id="2512241.A0A553HRE2"/>
<evidence type="ECO:0000259" key="8">
    <source>
        <dbReference type="Pfam" id="PF07989"/>
    </source>
</evidence>
<feature type="compositionally biased region" description="Basic and acidic residues" evidence="7">
    <location>
        <begin position="329"/>
        <end position="349"/>
    </location>
</feature>
<dbReference type="Pfam" id="PF07989">
    <property type="entry name" value="Cnn_1N"/>
    <property type="match status" value="1"/>
</dbReference>
<organism evidence="10 11">
    <name type="scientific">Xylaria flabelliformis</name>
    <dbReference type="NCBI Taxonomy" id="2512241"/>
    <lineage>
        <taxon>Eukaryota</taxon>
        <taxon>Fungi</taxon>
        <taxon>Dikarya</taxon>
        <taxon>Ascomycota</taxon>
        <taxon>Pezizomycotina</taxon>
        <taxon>Sordariomycetes</taxon>
        <taxon>Xylariomycetidae</taxon>
        <taxon>Xylariales</taxon>
        <taxon>Xylariaceae</taxon>
        <taxon>Xylaria</taxon>
    </lineage>
</organism>
<evidence type="ECO:0000256" key="6">
    <source>
        <dbReference type="SAM" id="Coils"/>
    </source>
</evidence>
<feature type="region of interest" description="Disordered" evidence="7">
    <location>
        <begin position="313"/>
        <end position="349"/>
    </location>
</feature>
<protein>
    <recommendedName>
        <fullName evidence="12">Centrosomin N-terminal motif 1 domain-containing protein</fullName>
    </recommendedName>
</protein>
<feature type="region of interest" description="Disordered" evidence="7">
    <location>
        <begin position="670"/>
        <end position="691"/>
    </location>
</feature>
<dbReference type="OrthoDB" id="10255000at2759"/>
<evidence type="ECO:0000313" key="10">
    <source>
        <dbReference type="EMBL" id="TRX90527.1"/>
    </source>
</evidence>
<keyword evidence="3" id="KW-0597">Phosphoprotein</keyword>
<accession>A0A553HRE2</accession>
<evidence type="ECO:0000256" key="5">
    <source>
        <dbReference type="ARBA" id="ARBA00023212"/>
    </source>
</evidence>
<evidence type="ECO:0000256" key="7">
    <source>
        <dbReference type="SAM" id="MobiDB-lite"/>
    </source>
</evidence>
<dbReference type="PANTHER" id="PTHR47357:SF1">
    <property type="entry name" value="SPINDLE POLE BODY COMPONENT 110"/>
    <property type="match status" value="1"/>
</dbReference>
<feature type="coiled-coil region" evidence="6">
    <location>
        <begin position="491"/>
        <end position="616"/>
    </location>
</feature>
<comment type="subcellular location">
    <subcellularLocation>
        <location evidence="1">Cytoplasm</location>
        <location evidence="1">Cytoskeleton</location>
        <location evidence="1">Microtubule organizing center</location>
    </subcellularLocation>
</comment>
<feature type="region of interest" description="Disordered" evidence="7">
    <location>
        <begin position="136"/>
        <end position="167"/>
    </location>
</feature>
<dbReference type="GO" id="GO:0005737">
    <property type="term" value="C:cytoplasm"/>
    <property type="evidence" value="ECO:0007669"/>
    <property type="project" value="UniProtKB-ARBA"/>
</dbReference>
<feature type="domain" description="Pericentrin/AKAP-450 centrosomal targeting" evidence="9">
    <location>
        <begin position="1139"/>
        <end position="1224"/>
    </location>
</feature>
<dbReference type="Pfam" id="PF10495">
    <property type="entry name" value="PACT_coil_coil"/>
    <property type="match status" value="1"/>
</dbReference>
<keyword evidence="5" id="KW-0206">Cytoskeleton</keyword>
<evidence type="ECO:0008006" key="12">
    <source>
        <dbReference type="Google" id="ProtNLM"/>
    </source>
</evidence>